<dbReference type="RefSeq" id="WP_188552276.1">
    <property type="nucleotide sequence ID" value="NZ_BMGT01000001.1"/>
</dbReference>
<comment type="caution">
    <text evidence="1">The sequence shown here is derived from an EMBL/GenBank/DDBJ whole genome shotgun (WGS) entry which is preliminary data.</text>
</comment>
<reference evidence="1" key="2">
    <citation type="submission" date="2020-09" db="EMBL/GenBank/DDBJ databases">
        <authorList>
            <person name="Sun Q."/>
            <person name="Zhou Y."/>
        </authorList>
    </citation>
    <scope>NUCLEOTIDE SEQUENCE</scope>
    <source>
        <strain evidence="1">CGMCC 1.12997</strain>
    </source>
</reference>
<dbReference type="InterPro" id="IPR015018">
    <property type="entry name" value="DUF1905"/>
</dbReference>
<accession>A0A917H0M4</accession>
<dbReference type="SUPFAM" id="SSF141694">
    <property type="entry name" value="AF2212/PG0164-like"/>
    <property type="match status" value="1"/>
</dbReference>
<dbReference type="Gene3D" id="2.40.30.100">
    <property type="entry name" value="AF2212/PG0164-like"/>
    <property type="match status" value="1"/>
</dbReference>
<name>A0A917H0M4_9BACT</name>
<gene>
    <name evidence="1" type="ORF">GCM10011585_01630</name>
</gene>
<evidence type="ECO:0000313" key="2">
    <source>
        <dbReference type="Proteomes" id="UP000647241"/>
    </source>
</evidence>
<dbReference type="AlphaFoldDB" id="A0A917H0M4"/>
<dbReference type="Pfam" id="PF08922">
    <property type="entry name" value="DUF1905"/>
    <property type="match status" value="1"/>
</dbReference>
<sequence length="223" mass="25602">MSTSKKFRGLLEPYSKLNWVIVRLPFDVAKTWKTRNRLHVKGTVNGFAFRTSLFGSAQDGHFVLVNRQMQKGAGAVVGGMVEIVIEPDLEERKTSIPTELAKLLKQHGALKKWYEQLSISARDNITRNINTPKSAEARLRRAEQMVERMMLAMEGERELPPILQMEFARHSRARAGWEAMTPVQRRGHLLGIFYYQSPESREKRARKAIDEALKIARTKSREV</sequence>
<evidence type="ECO:0008006" key="3">
    <source>
        <dbReference type="Google" id="ProtNLM"/>
    </source>
</evidence>
<dbReference type="Proteomes" id="UP000647241">
    <property type="component" value="Unassembled WGS sequence"/>
</dbReference>
<proteinExistence type="predicted"/>
<dbReference type="EMBL" id="BMGT01000001">
    <property type="protein sequence ID" value="GGG63725.1"/>
    <property type="molecule type" value="Genomic_DNA"/>
</dbReference>
<dbReference type="Pfam" id="PF13376">
    <property type="entry name" value="OmdA"/>
    <property type="match status" value="2"/>
</dbReference>
<reference evidence="1" key="1">
    <citation type="journal article" date="2014" name="Int. J. Syst. Evol. Microbiol.">
        <title>Complete genome sequence of Corynebacterium casei LMG S-19264T (=DSM 44701T), isolated from a smear-ripened cheese.</title>
        <authorList>
            <consortium name="US DOE Joint Genome Institute (JGI-PGF)"/>
            <person name="Walter F."/>
            <person name="Albersmeier A."/>
            <person name="Kalinowski J."/>
            <person name="Ruckert C."/>
        </authorList>
    </citation>
    <scope>NUCLEOTIDE SEQUENCE</scope>
    <source>
        <strain evidence="1">CGMCC 1.12997</strain>
    </source>
</reference>
<evidence type="ECO:0000313" key="1">
    <source>
        <dbReference type="EMBL" id="GGG63725.1"/>
    </source>
</evidence>
<keyword evidence="2" id="KW-1185">Reference proteome</keyword>
<protein>
    <recommendedName>
        <fullName evidence="3">Bacteriocin resistance YdeI/OmpD-like protein</fullName>
    </recommendedName>
</protein>
<dbReference type="InterPro" id="IPR037079">
    <property type="entry name" value="AF2212/PG0164-like_sf"/>
</dbReference>
<organism evidence="1 2">
    <name type="scientific">Edaphobacter dinghuensis</name>
    <dbReference type="NCBI Taxonomy" id="1560005"/>
    <lineage>
        <taxon>Bacteria</taxon>
        <taxon>Pseudomonadati</taxon>
        <taxon>Acidobacteriota</taxon>
        <taxon>Terriglobia</taxon>
        <taxon>Terriglobales</taxon>
        <taxon>Acidobacteriaceae</taxon>
        <taxon>Edaphobacter</taxon>
    </lineage>
</organism>